<dbReference type="PRINTS" id="PR00706">
    <property type="entry name" value="PYROGLUPTASE"/>
</dbReference>
<evidence type="ECO:0000256" key="7">
    <source>
        <dbReference type="ARBA" id="ARBA00030836"/>
    </source>
</evidence>
<dbReference type="OrthoDB" id="9779738at2"/>
<name>A0A1H3W111_9RHOB</name>
<dbReference type="InterPro" id="IPR036440">
    <property type="entry name" value="Peptidase_C15-like_sf"/>
</dbReference>
<dbReference type="Pfam" id="PF01470">
    <property type="entry name" value="Peptidase_C15"/>
    <property type="match status" value="1"/>
</dbReference>
<evidence type="ECO:0000256" key="8">
    <source>
        <dbReference type="ARBA" id="ARBA00031559"/>
    </source>
</evidence>
<dbReference type="RefSeq" id="WP_093247929.1">
    <property type="nucleotide sequence ID" value="NZ_FNQM01000001.1"/>
</dbReference>
<evidence type="ECO:0000313" key="9">
    <source>
        <dbReference type="EMBL" id="SDZ80835.1"/>
    </source>
</evidence>
<protein>
    <recommendedName>
        <fullName evidence="2">Pyrrolidone-carboxylate peptidase</fullName>
    </recommendedName>
    <alternativeName>
        <fullName evidence="7">5-oxoprolyl-peptidase</fullName>
    </alternativeName>
    <alternativeName>
        <fullName evidence="8">Pyroglutamyl-peptidase I</fullName>
    </alternativeName>
</protein>
<dbReference type="AlphaFoldDB" id="A0A1H3W111"/>
<accession>A0A1H3W111</accession>
<dbReference type="InterPro" id="IPR016125">
    <property type="entry name" value="Peptidase_C15-like"/>
</dbReference>
<dbReference type="EMBL" id="FNQM01000001">
    <property type="protein sequence ID" value="SDZ80835.1"/>
    <property type="molecule type" value="Genomic_DNA"/>
</dbReference>
<keyword evidence="4" id="KW-0645">Protease</keyword>
<keyword evidence="3" id="KW-0963">Cytoplasm</keyword>
<evidence type="ECO:0000256" key="5">
    <source>
        <dbReference type="ARBA" id="ARBA00022801"/>
    </source>
</evidence>
<evidence type="ECO:0000256" key="2">
    <source>
        <dbReference type="ARBA" id="ARBA00019191"/>
    </source>
</evidence>
<dbReference type="STRING" id="89524.SAMN05444370_101457"/>
<evidence type="ECO:0000256" key="3">
    <source>
        <dbReference type="ARBA" id="ARBA00022490"/>
    </source>
</evidence>
<proteinExistence type="inferred from homology"/>
<organism evidence="9 10">
    <name type="scientific">Rubrimonas cliftonensis</name>
    <dbReference type="NCBI Taxonomy" id="89524"/>
    <lineage>
        <taxon>Bacteria</taxon>
        <taxon>Pseudomonadati</taxon>
        <taxon>Pseudomonadota</taxon>
        <taxon>Alphaproteobacteria</taxon>
        <taxon>Rhodobacterales</taxon>
        <taxon>Paracoccaceae</taxon>
        <taxon>Rubrimonas</taxon>
    </lineage>
</organism>
<evidence type="ECO:0000256" key="6">
    <source>
        <dbReference type="ARBA" id="ARBA00022807"/>
    </source>
</evidence>
<dbReference type="GO" id="GO:0005829">
    <property type="term" value="C:cytosol"/>
    <property type="evidence" value="ECO:0007669"/>
    <property type="project" value="InterPro"/>
</dbReference>
<comment type="similarity">
    <text evidence="1">Belongs to the peptidase C15 family.</text>
</comment>
<keyword evidence="10" id="KW-1185">Reference proteome</keyword>
<reference evidence="9 10" key="1">
    <citation type="submission" date="2016-10" db="EMBL/GenBank/DDBJ databases">
        <authorList>
            <person name="de Groot N.N."/>
        </authorList>
    </citation>
    <scope>NUCLEOTIDE SEQUENCE [LARGE SCALE GENOMIC DNA]</scope>
    <source>
        <strain evidence="9 10">DSM 15345</strain>
    </source>
</reference>
<dbReference type="InterPro" id="IPR000816">
    <property type="entry name" value="Peptidase_C15"/>
</dbReference>
<dbReference type="Proteomes" id="UP000198703">
    <property type="component" value="Unassembled WGS sequence"/>
</dbReference>
<evidence type="ECO:0000256" key="4">
    <source>
        <dbReference type="ARBA" id="ARBA00022670"/>
    </source>
</evidence>
<dbReference type="GO" id="GO:0016920">
    <property type="term" value="F:pyroglutamyl-peptidase activity"/>
    <property type="evidence" value="ECO:0007669"/>
    <property type="project" value="InterPro"/>
</dbReference>
<keyword evidence="5" id="KW-0378">Hydrolase</keyword>
<dbReference type="Gene3D" id="3.40.630.20">
    <property type="entry name" value="Peptidase C15, pyroglutamyl peptidase I-like"/>
    <property type="match status" value="1"/>
</dbReference>
<dbReference type="SUPFAM" id="SSF53182">
    <property type="entry name" value="Pyrrolidone carboxyl peptidase (pyroglutamate aminopeptidase)"/>
    <property type="match status" value="1"/>
</dbReference>
<dbReference type="GO" id="GO:0006508">
    <property type="term" value="P:proteolysis"/>
    <property type="evidence" value="ECO:0007669"/>
    <property type="project" value="UniProtKB-KW"/>
</dbReference>
<evidence type="ECO:0000313" key="10">
    <source>
        <dbReference type="Proteomes" id="UP000198703"/>
    </source>
</evidence>
<evidence type="ECO:0000256" key="1">
    <source>
        <dbReference type="ARBA" id="ARBA00006641"/>
    </source>
</evidence>
<gene>
    <name evidence="9" type="ORF">SAMN05444370_101457</name>
</gene>
<keyword evidence="6" id="KW-0788">Thiol protease</keyword>
<sequence>MTALVTGFGPFGRWSVNSSGEAVAALGAARPGLAVATLPVDHDAAPRALFDAVARVRPEVLLLTGLADEPRLRLEMRARRPEAWRDAPDDAARMLHGLWPWAAALDAMRATGAPARLSDDPGRYVCETTYWAALATGCAPLVAFLHTPPLGAGWDAARVAAAMGACLDAALSATSRGRRPC</sequence>